<keyword evidence="3" id="KW-1185">Reference proteome</keyword>
<accession>A0ABT2BSC6</accession>
<keyword evidence="1" id="KW-0812">Transmembrane</keyword>
<gene>
    <name evidence="2" type="ORF">NX786_01480</name>
</gene>
<feature type="transmembrane region" description="Helical" evidence="1">
    <location>
        <begin position="20"/>
        <end position="39"/>
    </location>
</feature>
<organism evidence="2 3">
    <name type="scientific">Telluria mixta</name>
    <dbReference type="NCBI Taxonomy" id="34071"/>
    <lineage>
        <taxon>Bacteria</taxon>
        <taxon>Pseudomonadati</taxon>
        <taxon>Pseudomonadota</taxon>
        <taxon>Betaproteobacteria</taxon>
        <taxon>Burkholderiales</taxon>
        <taxon>Oxalobacteraceae</taxon>
        <taxon>Telluria group</taxon>
        <taxon>Telluria</taxon>
    </lineage>
</organism>
<keyword evidence="1" id="KW-1133">Transmembrane helix</keyword>
<protein>
    <submittedName>
        <fullName evidence="2">Flp family type IVb pilin</fullName>
    </submittedName>
</protein>
<sequence length="64" mass="6555">MKNLIVGFYREESGAQVVEYALVIALVSIGLAVALSTAFGGSTGALKDLVDRVKTCFGAGATTC</sequence>
<evidence type="ECO:0000313" key="2">
    <source>
        <dbReference type="EMBL" id="MCS0628015.1"/>
    </source>
</evidence>
<dbReference type="Proteomes" id="UP001165263">
    <property type="component" value="Unassembled WGS sequence"/>
</dbReference>
<proteinExistence type="predicted"/>
<evidence type="ECO:0000256" key="1">
    <source>
        <dbReference type="SAM" id="Phobius"/>
    </source>
</evidence>
<reference evidence="2" key="1">
    <citation type="submission" date="2022-08" db="EMBL/GenBank/DDBJ databases">
        <title>Reclassification of Massilia species as members of the genera Telluria, Duganella, Pseudoduganella, Mokoshia gen. nov. and Zemynaea gen. nov. using orthogonal and non-orthogonal genome-based approaches.</title>
        <authorList>
            <person name="Bowman J.P."/>
        </authorList>
    </citation>
    <scope>NUCLEOTIDE SEQUENCE</scope>
    <source>
        <strain evidence="2">LMG 11547</strain>
    </source>
</reference>
<dbReference type="EMBL" id="JANUHC010000001">
    <property type="protein sequence ID" value="MCS0628015.1"/>
    <property type="molecule type" value="Genomic_DNA"/>
</dbReference>
<evidence type="ECO:0000313" key="3">
    <source>
        <dbReference type="Proteomes" id="UP001165263"/>
    </source>
</evidence>
<comment type="caution">
    <text evidence="2">The sequence shown here is derived from an EMBL/GenBank/DDBJ whole genome shotgun (WGS) entry which is preliminary data.</text>
</comment>
<dbReference type="RefSeq" id="WP_259447272.1">
    <property type="nucleotide sequence ID" value="NZ_CP119520.1"/>
</dbReference>
<name>A0ABT2BSC6_9BURK</name>
<keyword evidence="1" id="KW-0472">Membrane</keyword>